<dbReference type="SUPFAM" id="SSF53448">
    <property type="entry name" value="Nucleotide-diphospho-sugar transferases"/>
    <property type="match status" value="1"/>
</dbReference>
<dbReference type="OrthoDB" id="7665907at2"/>
<evidence type="ECO:0000259" key="1">
    <source>
        <dbReference type="Pfam" id="PF00535"/>
    </source>
</evidence>
<evidence type="ECO:0000313" key="2">
    <source>
        <dbReference type="EMBL" id="ATW25388.1"/>
    </source>
</evidence>
<organism evidence="2 3">
    <name type="scientific">Formimonas warabiya</name>
    <dbReference type="NCBI Taxonomy" id="1761012"/>
    <lineage>
        <taxon>Bacteria</taxon>
        <taxon>Bacillati</taxon>
        <taxon>Bacillota</taxon>
        <taxon>Clostridia</taxon>
        <taxon>Eubacteriales</taxon>
        <taxon>Peptococcaceae</taxon>
        <taxon>Candidatus Formimonas</taxon>
    </lineage>
</organism>
<feature type="domain" description="Glycosyltransferase 2-like" evidence="1">
    <location>
        <begin position="9"/>
        <end position="171"/>
    </location>
</feature>
<name>A0A3G1KSF3_FORW1</name>
<dbReference type="Gene3D" id="3.90.550.10">
    <property type="entry name" value="Spore Coat Polysaccharide Biosynthesis Protein SpsA, Chain A"/>
    <property type="match status" value="1"/>
</dbReference>
<dbReference type="InterPro" id="IPR001173">
    <property type="entry name" value="Glyco_trans_2-like"/>
</dbReference>
<dbReference type="GO" id="GO:0016740">
    <property type="term" value="F:transferase activity"/>
    <property type="evidence" value="ECO:0007669"/>
    <property type="project" value="UniProtKB-KW"/>
</dbReference>
<dbReference type="AlphaFoldDB" id="A0A3G1KSF3"/>
<evidence type="ECO:0000313" key="3">
    <source>
        <dbReference type="Proteomes" id="UP000323521"/>
    </source>
</evidence>
<gene>
    <name evidence="2" type="ORF">DCMF_11950</name>
</gene>
<reference evidence="2 3" key="1">
    <citation type="submission" date="2016-10" db="EMBL/GenBank/DDBJ databases">
        <title>Complete Genome Sequence of Peptococcaceae strain DCMF.</title>
        <authorList>
            <person name="Edwards R.J."/>
            <person name="Holland S.I."/>
            <person name="Deshpande N.P."/>
            <person name="Wong Y.K."/>
            <person name="Ertan H."/>
            <person name="Manefield M."/>
            <person name="Russell T.L."/>
            <person name="Lee M.J."/>
        </authorList>
    </citation>
    <scope>NUCLEOTIDE SEQUENCE [LARGE SCALE GENOMIC DNA]</scope>
    <source>
        <strain evidence="2 3">DCMF</strain>
    </source>
</reference>
<dbReference type="Pfam" id="PF00535">
    <property type="entry name" value="Glycos_transf_2"/>
    <property type="match status" value="1"/>
</dbReference>
<dbReference type="InterPro" id="IPR029044">
    <property type="entry name" value="Nucleotide-diphossugar_trans"/>
</dbReference>
<dbReference type="KEGG" id="fwa:DCMF_11950"/>
<accession>A0A3G1KSF3</accession>
<dbReference type="EMBL" id="CP017634">
    <property type="protein sequence ID" value="ATW25388.1"/>
    <property type="molecule type" value="Genomic_DNA"/>
</dbReference>
<dbReference type="Proteomes" id="UP000323521">
    <property type="component" value="Chromosome"/>
</dbReference>
<keyword evidence="3" id="KW-1185">Reference proteome</keyword>
<sequence>MTSPFISYVTFNRLGLTERNLKALFQTAEDFEMHIIDNNSQDGTWEFLQELSDPRIKSKTRFDLNYGPIYAVNFNLMKRRPDQYFITIDADVLIKTPNWISCFMDVFNNFPEVGLLGVQRGTPYPPYYPPVVPQVRNTASYLQLQNAFIDTPLDFVPGCCQCLRPELIREIGYWSEENGYGDAELSPRVAHYTSFKVGFVPAIQIDMTQQLGCELCQAQRWCRAPGTSHCFTIRLSSYKNEAFASSFHWKYLETFRELQDGRRTAYCASQLDPQSMVGHLYHPDWASENFSFYIINANYRV</sequence>
<keyword evidence="2" id="KW-0808">Transferase</keyword>
<proteinExistence type="predicted"/>
<protein>
    <submittedName>
        <fullName evidence="2">Glycosyl transferase</fullName>
    </submittedName>
</protein>